<keyword evidence="3" id="KW-1185">Reference proteome</keyword>
<name>A0A1T3NW95_9ACTN</name>
<dbReference type="Proteomes" id="UP000190037">
    <property type="component" value="Unassembled WGS sequence"/>
</dbReference>
<organism evidence="2 3">
    <name type="scientific">Embleya scabrispora</name>
    <dbReference type="NCBI Taxonomy" id="159449"/>
    <lineage>
        <taxon>Bacteria</taxon>
        <taxon>Bacillati</taxon>
        <taxon>Actinomycetota</taxon>
        <taxon>Actinomycetes</taxon>
        <taxon>Kitasatosporales</taxon>
        <taxon>Streptomycetaceae</taxon>
        <taxon>Embleya</taxon>
    </lineage>
</organism>
<evidence type="ECO:0000313" key="2">
    <source>
        <dbReference type="EMBL" id="OPC81054.1"/>
    </source>
</evidence>
<comment type="caution">
    <text evidence="2">The sequence shown here is derived from an EMBL/GenBank/DDBJ whole genome shotgun (WGS) entry which is preliminary data.</text>
</comment>
<proteinExistence type="predicted"/>
<reference evidence="2 3" key="1">
    <citation type="submission" date="2017-03" db="EMBL/GenBank/DDBJ databases">
        <title>Draft genome sequence of Streptomyces scabrisporus NF3, endophyte isolated from Amphipterygium adstringens.</title>
        <authorList>
            <person name="Vazquez M."/>
            <person name="Ceapa C.D."/>
            <person name="Rodriguez Luna D."/>
            <person name="Sanchez Esquivel S."/>
        </authorList>
    </citation>
    <scope>NUCLEOTIDE SEQUENCE [LARGE SCALE GENOMIC DNA]</scope>
    <source>
        <strain evidence="2 3">NF3</strain>
    </source>
</reference>
<protein>
    <submittedName>
        <fullName evidence="2">Uncharacterized protein</fullName>
    </submittedName>
</protein>
<dbReference type="InterPro" id="IPR027417">
    <property type="entry name" value="P-loop_NTPase"/>
</dbReference>
<gene>
    <name evidence="2" type="ORF">B4N89_08920</name>
</gene>
<dbReference type="Gene3D" id="3.40.50.300">
    <property type="entry name" value="P-loop containing nucleotide triphosphate hydrolases"/>
    <property type="match status" value="1"/>
</dbReference>
<dbReference type="EMBL" id="MWQN01000001">
    <property type="protein sequence ID" value="OPC81054.1"/>
    <property type="molecule type" value="Genomic_DNA"/>
</dbReference>
<dbReference type="Pfam" id="PF13671">
    <property type="entry name" value="AAA_33"/>
    <property type="match status" value="1"/>
</dbReference>
<feature type="compositionally biased region" description="Pro residues" evidence="1">
    <location>
        <begin position="10"/>
        <end position="22"/>
    </location>
</feature>
<dbReference type="AlphaFoldDB" id="A0A1T3NW95"/>
<sequence length="292" mass="31405">MPGMLARVVNPPPGPGSRPPGPGERRRPLAPSVRHHAQGTWVRDIRGGFVETDSAGAHTGAAVGGMLIPRSVHDLREERNRTGERDGVRRVDVLSYPASCVLVVTGLPGAGKSTLLARVVAPGPAVAVLDADLVRTRWAVRAGRLPYRAYRPLVRLSHYGEVARALRGPGAVVVHDSGRNPILRRVLVRAARRRGIPAHALLLDVTAHQALSGQRARGRGVSTAVFARHHQEWRALLARLAPWLDAGPALASAPGGFTSCVLLDRQAARQLRRIVFADPLPGQSRRRDADKS</sequence>
<feature type="region of interest" description="Disordered" evidence="1">
    <location>
        <begin position="1"/>
        <end position="36"/>
    </location>
</feature>
<evidence type="ECO:0000313" key="3">
    <source>
        <dbReference type="Proteomes" id="UP000190037"/>
    </source>
</evidence>
<accession>A0A1T3NW95</accession>
<dbReference type="SUPFAM" id="SSF52540">
    <property type="entry name" value="P-loop containing nucleoside triphosphate hydrolases"/>
    <property type="match status" value="1"/>
</dbReference>
<evidence type="ECO:0000256" key="1">
    <source>
        <dbReference type="SAM" id="MobiDB-lite"/>
    </source>
</evidence>
<dbReference type="STRING" id="159449.B4N89_08920"/>